<evidence type="ECO:0000256" key="2">
    <source>
        <dbReference type="ARBA" id="ARBA00022475"/>
    </source>
</evidence>
<keyword evidence="5" id="KW-0547">Nucleotide-binding</keyword>
<evidence type="ECO:0000256" key="6">
    <source>
        <dbReference type="ARBA" id="ARBA00022840"/>
    </source>
</evidence>
<evidence type="ECO:0000256" key="3">
    <source>
        <dbReference type="ARBA" id="ARBA00022597"/>
    </source>
</evidence>
<keyword evidence="10" id="KW-0378">Hydrolase</keyword>
<dbReference type="Gene3D" id="3.40.50.300">
    <property type="entry name" value="P-loop containing nucleotide triphosphate hydrolases"/>
    <property type="match status" value="1"/>
</dbReference>
<keyword evidence="8" id="KW-0472">Membrane</keyword>
<evidence type="ECO:0000259" key="9">
    <source>
        <dbReference type="Pfam" id="PF00005"/>
    </source>
</evidence>
<evidence type="ECO:0000256" key="1">
    <source>
        <dbReference type="ARBA" id="ARBA00022448"/>
    </source>
</evidence>
<evidence type="ECO:0000256" key="7">
    <source>
        <dbReference type="ARBA" id="ARBA00022967"/>
    </source>
</evidence>
<dbReference type="GO" id="GO:0016887">
    <property type="term" value="F:ATP hydrolysis activity"/>
    <property type="evidence" value="ECO:0007669"/>
    <property type="project" value="InterPro"/>
</dbReference>
<sequence>MAENIAINLHRKFGWVSQDHIHQVALTAIQSINANLDLNAILEDLPIAQQQLVAICRALAQNARLLIMDEPTASLTAKEVKDLLDVVIKLKSKGISIIFVSHNCKK</sequence>
<evidence type="ECO:0000256" key="8">
    <source>
        <dbReference type="ARBA" id="ARBA00023136"/>
    </source>
</evidence>
<organism evidence="10 11">
    <name type="scientific">Mannheimia haemolytica</name>
    <name type="common">Pasteurella haemolytica</name>
    <dbReference type="NCBI Taxonomy" id="75985"/>
    <lineage>
        <taxon>Bacteria</taxon>
        <taxon>Pseudomonadati</taxon>
        <taxon>Pseudomonadota</taxon>
        <taxon>Gammaproteobacteria</taxon>
        <taxon>Pasteurellales</taxon>
        <taxon>Pasteurellaceae</taxon>
        <taxon>Mannheimia</taxon>
    </lineage>
</organism>
<feature type="domain" description="ABC transporter" evidence="9">
    <location>
        <begin position="28"/>
        <end position="73"/>
    </location>
</feature>
<keyword evidence="3" id="KW-0762">Sugar transport</keyword>
<dbReference type="PANTHER" id="PTHR43790:SF1">
    <property type="entry name" value="XYLOSE IMPORT ATP-BINDING PROTEIN XYLG"/>
    <property type="match status" value="1"/>
</dbReference>
<dbReference type="AlphaFoldDB" id="A0A378MYN8"/>
<evidence type="ECO:0000256" key="5">
    <source>
        <dbReference type="ARBA" id="ARBA00022741"/>
    </source>
</evidence>
<keyword evidence="7" id="KW-1278">Translocase</keyword>
<dbReference type="PANTHER" id="PTHR43790">
    <property type="entry name" value="CARBOHYDRATE TRANSPORT ATP-BINDING PROTEIN MG119-RELATED"/>
    <property type="match status" value="1"/>
</dbReference>
<protein>
    <submittedName>
        <fullName evidence="10">Galactose/methyl galactoside import ATP-binding protein MglA</fullName>
        <ecNumber evidence="10">3.6.3.17</ecNumber>
    </submittedName>
</protein>
<evidence type="ECO:0000313" key="11">
    <source>
        <dbReference type="Proteomes" id="UP000254031"/>
    </source>
</evidence>
<name>A0A378MYN8_MANHA</name>
<reference evidence="10 11" key="1">
    <citation type="submission" date="2018-06" db="EMBL/GenBank/DDBJ databases">
        <authorList>
            <consortium name="Pathogen Informatics"/>
            <person name="Doyle S."/>
        </authorList>
    </citation>
    <scope>NUCLEOTIDE SEQUENCE [LARGE SCALE GENOMIC DNA]</scope>
    <source>
        <strain evidence="10 11">NCTC9380</strain>
    </source>
</reference>
<gene>
    <name evidence="10" type="primary">mglA_1</name>
    <name evidence="10" type="ORF">NCTC9380_00041</name>
</gene>
<dbReference type="InterPro" id="IPR027417">
    <property type="entry name" value="P-loop_NTPase"/>
</dbReference>
<dbReference type="InterPro" id="IPR003439">
    <property type="entry name" value="ABC_transporter-like_ATP-bd"/>
</dbReference>
<dbReference type="GO" id="GO:0005524">
    <property type="term" value="F:ATP binding"/>
    <property type="evidence" value="ECO:0007669"/>
    <property type="project" value="UniProtKB-KW"/>
</dbReference>
<dbReference type="Proteomes" id="UP000254031">
    <property type="component" value="Unassembled WGS sequence"/>
</dbReference>
<keyword evidence="4" id="KW-0677">Repeat</keyword>
<keyword evidence="2" id="KW-1003">Cell membrane</keyword>
<keyword evidence="6 10" id="KW-0067">ATP-binding</keyword>
<dbReference type="SUPFAM" id="SSF52540">
    <property type="entry name" value="P-loop containing nucleoside triphosphate hydrolases"/>
    <property type="match status" value="1"/>
</dbReference>
<dbReference type="Pfam" id="PF00005">
    <property type="entry name" value="ABC_tran"/>
    <property type="match status" value="1"/>
</dbReference>
<keyword evidence="1" id="KW-0813">Transport</keyword>
<evidence type="ECO:0000313" key="10">
    <source>
        <dbReference type="EMBL" id="STY58623.1"/>
    </source>
</evidence>
<proteinExistence type="predicted"/>
<accession>A0A378MYN8</accession>
<dbReference type="EC" id="3.6.3.17" evidence="10"/>
<dbReference type="EMBL" id="UGPL01000002">
    <property type="protein sequence ID" value="STY58623.1"/>
    <property type="molecule type" value="Genomic_DNA"/>
</dbReference>
<dbReference type="InterPro" id="IPR050107">
    <property type="entry name" value="ABC_carbohydrate_import_ATPase"/>
</dbReference>
<evidence type="ECO:0000256" key="4">
    <source>
        <dbReference type="ARBA" id="ARBA00022737"/>
    </source>
</evidence>